<reference evidence="1" key="1">
    <citation type="submission" date="2009-08" db="EMBL/GenBank/DDBJ databases">
        <authorList>
            <person name="Cheung F."/>
            <person name="Xiao Y."/>
            <person name="Chan A."/>
            <person name="Moskal W."/>
            <person name="Town C.D."/>
        </authorList>
    </citation>
    <scope>NUCLEOTIDE SEQUENCE</scope>
</reference>
<name>C6SYP9_SOYBN</name>
<sequence length="178" mass="19826">DGRNLECNLTLLNSLPAGDLHSLSVPLLHTRLSYSEAPIDSAQSCQSCPFEIRPVVVICYLILHSLCHPTELLFHDRFVKQSSRLVLLLCLGCCEQHGLVFTSRLNSDSFLVHQTGVLESVEVVEIVGLSAELHALSAPSELFHQKGVVLLHDLPDELSWYGRHLLFYYFSLTGDATQ</sequence>
<evidence type="ECO:0000313" key="1">
    <source>
        <dbReference type="EMBL" id="ACU14372.1"/>
    </source>
</evidence>
<proteinExistence type="evidence at transcript level"/>
<feature type="non-terminal residue" evidence="1">
    <location>
        <position position="1"/>
    </location>
</feature>
<organism evidence="1">
    <name type="scientific">Glycine max</name>
    <name type="common">Soybean</name>
    <name type="synonym">Glycine hispida</name>
    <dbReference type="NCBI Taxonomy" id="3847"/>
    <lineage>
        <taxon>Eukaryota</taxon>
        <taxon>Viridiplantae</taxon>
        <taxon>Streptophyta</taxon>
        <taxon>Embryophyta</taxon>
        <taxon>Tracheophyta</taxon>
        <taxon>Spermatophyta</taxon>
        <taxon>Magnoliopsida</taxon>
        <taxon>eudicotyledons</taxon>
        <taxon>Gunneridae</taxon>
        <taxon>Pentapetalae</taxon>
        <taxon>rosids</taxon>
        <taxon>fabids</taxon>
        <taxon>Fabales</taxon>
        <taxon>Fabaceae</taxon>
        <taxon>Papilionoideae</taxon>
        <taxon>50 kb inversion clade</taxon>
        <taxon>NPAAA clade</taxon>
        <taxon>indigoferoid/millettioid clade</taxon>
        <taxon>Phaseoleae</taxon>
        <taxon>Glycine</taxon>
        <taxon>Glycine subgen. Soja</taxon>
    </lineage>
</organism>
<feature type="non-terminal residue" evidence="1">
    <location>
        <position position="178"/>
    </location>
</feature>
<accession>C6SYP9</accession>
<protein>
    <submittedName>
        <fullName evidence="1">Uncharacterized protein</fullName>
    </submittedName>
</protein>
<dbReference type="AlphaFoldDB" id="C6SYP9"/>
<dbReference type="EMBL" id="BT090297">
    <property type="protein sequence ID" value="ACU14372.1"/>
    <property type="molecule type" value="mRNA"/>
</dbReference>